<sequence length="333" mass="38749">MSIQTHFAPVLRLPDDIWTVVLESLHFEDIVSLGRTSSALYGVLTTCRPIHYINLCLQNHGDLVNVRVTMKTNDEPLTMSPEMFLSKLRALRIASLQIRTLRLEASKCGLLKSILFANEIGKSHFRYTEKVEISGGSVQEEEEESLRLFFSNFQRGKAKLILRKTRRLFELPSFRFVDWVKSGRLEFYDGEISSSFFDNSALLGQSVFGGRYEEKTTLRLHCSDDFQEETLKGVDRLIELTALKTVFLRVKIWRKSRNNEATQCSEDFVLEQSDKIRFEGQRTEDDITCRTYVHFVVLNEETRKHFDWSKLFRYAIDKEYQGAETIALKRRST</sequence>
<dbReference type="SUPFAM" id="SSF81383">
    <property type="entry name" value="F-box domain"/>
    <property type="match status" value="1"/>
</dbReference>
<proteinExistence type="predicted"/>
<dbReference type="Proteomes" id="UP001175271">
    <property type="component" value="Unassembled WGS sequence"/>
</dbReference>
<dbReference type="EMBL" id="JAUCMV010000003">
    <property type="protein sequence ID" value="KAK0411255.1"/>
    <property type="molecule type" value="Genomic_DNA"/>
</dbReference>
<evidence type="ECO:0000313" key="1">
    <source>
        <dbReference type="EMBL" id="KAK0411255.1"/>
    </source>
</evidence>
<evidence type="ECO:0008006" key="3">
    <source>
        <dbReference type="Google" id="ProtNLM"/>
    </source>
</evidence>
<dbReference type="AlphaFoldDB" id="A0AA39HTK6"/>
<dbReference type="InterPro" id="IPR036047">
    <property type="entry name" value="F-box-like_dom_sf"/>
</dbReference>
<dbReference type="CDD" id="cd09917">
    <property type="entry name" value="F-box_SF"/>
    <property type="match status" value="1"/>
</dbReference>
<reference evidence="1" key="1">
    <citation type="submission" date="2023-06" db="EMBL/GenBank/DDBJ databases">
        <title>Genomic analysis of the entomopathogenic nematode Steinernema hermaphroditum.</title>
        <authorList>
            <person name="Schwarz E.M."/>
            <person name="Heppert J.K."/>
            <person name="Baniya A."/>
            <person name="Schwartz H.T."/>
            <person name="Tan C.-H."/>
            <person name="Antoshechkin I."/>
            <person name="Sternberg P.W."/>
            <person name="Goodrich-Blair H."/>
            <person name="Dillman A.R."/>
        </authorList>
    </citation>
    <scope>NUCLEOTIDE SEQUENCE</scope>
    <source>
        <strain evidence="1">PS9179</strain>
        <tissue evidence="1">Whole animal</tissue>
    </source>
</reference>
<evidence type="ECO:0000313" key="2">
    <source>
        <dbReference type="Proteomes" id="UP001175271"/>
    </source>
</evidence>
<protein>
    <recommendedName>
        <fullName evidence="3">F-box domain-containing protein</fullName>
    </recommendedName>
</protein>
<comment type="caution">
    <text evidence="1">The sequence shown here is derived from an EMBL/GenBank/DDBJ whole genome shotgun (WGS) entry which is preliminary data.</text>
</comment>
<name>A0AA39HTK6_9BILA</name>
<organism evidence="1 2">
    <name type="scientific">Steinernema hermaphroditum</name>
    <dbReference type="NCBI Taxonomy" id="289476"/>
    <lineage>
        <taxon>Eukaryota</taxon>
        <taxon>Metazoa</taxon>
        <taxon>Ecdysozoa</taxon>
        <taxon>Nematoda</taxon>
        <taxon>Chromadorea</taxon>
        <taxon>Rhabditida</taxon>
        <taxon>Tylenchina</taxon>
        <taxon>Panagrolaimomorpha</taxon>
        <taxon>Strongyloidoidea</taxon>
        <taxon>Steinernematidae</taxon>
        <taxon>Steinernema</taxon>
    </lineage>
</organism>
<accession>A0AA39HTK6</accession>
<keyword evidence="2" id="KW-1185">Reference proteome</keyword>
<gene>
    <name evidence="1" type="ORF">QR680_005563</name>
</gene>